<evidence type="ECO:0000256" key="1">
    <source>
        <dbReference type="ARBA" id="ARBA00000085"/>
    </source>
</evidence>
<keyword evidence="9" id="KW-0812">Transmembrane</keyword>
<keyword evidence="4" id="KW-0808">Transferase</keyword>
<evidence type="ECO:0000256" key="2">
    <source>
        <dbReference type="ARBA" id="ARBA00012438"/>
    </source>
</evidence>
<evidence type="ECO:0000259" key="10">
    <source>
        <dbReference type="SMART" id="SM00911"/>
    </source>
</evidence>
<dbReference type="Proteomes" id="UP001501588">
    <property type="component" value="Unassembled WGS sequence"/>
</dbReference>
<reference evidence="11 12" key="1">
    <citation type="journal article" date="2019" name="Int. J. Syst. Evol. Microbiol.">
        <title>The Global Catalogue of Microorganisms (GCM) 10K type strain sequencing project: providing services to taxonomists for standard genome sequencing and annotation.</title>
        <authorList>
            <consortium name="The Broad Institute Genomics Platform"/>
            <consortium name="The Broad Institute Genome Sequencing Center for Infectious Disease"/>
            <person name="Wu L."/>
            <person name="Ma J."/>
        </authorList>
    </citation>
    <scope>NUCLEOTIDE SEQUENCE [LARGE SCALE GENOMIC DNA]</scope>
    <source>
        <strain evidence="11 12">JCM 9933</strain>
    </source>
</reference>
<dbReference type="PANTHER" id="PTHR41523:SF8">
    <property type="entry name" value="ETHYLENE RESPONSE SENSOR PROTEIN"/>
    <property type="match status" value="1"/>
</dbReference>
<dbReference type="InterPro" id="IPR036890">
    <property type="entry name" value="HATPase_C_sf"/>
</dbReference>
<comment type="catalytic activity">
    <reaction evidence="1">
        <text>ATP + protein L-histidine = ADP + protein N-phospho-L-histidine.</text>
        <dbReference type="EC" id="2.7.13.3"/>
    </reaction>
</comment>
<comment type="caution">
    <text evidence="11">The sequence shown here is derived from an EMBL/GenBank/DDBJ whole genome shotgun (WGS) entry which is preliminary data.</text>
</comment>
<name>A0ABN1F2R3_9PROT</name>
<organism evidence="11 12">
    <name type="scientific">Craurococcus roseus</name>
    <dbReference type="NCBI Taxonomy" id="77585"/>
    <lineage>
        <taxon>Bacteria</taxon>
        <taxon>Pseudomonadati</taxon>
        <taxon>Pseudomonadota</taxon>
        <taxon>Alphaproteobacteria</taxon>
        <taxon>Acetobacterales</taxon>
        <taxon>Acetobacteraceae</taxon>
        <taxon>Craurococcus</taxon>
    </lineage>
</organism>
<keyword evidence="12" id="KW-1185">Reference proteome</keyword>
<protein>
    <recommendedName>
        <fullName evidence="2">histidine kinase</fullName>
        <ecNumber evidence="2">2.7.13.3</ecNumber>
    </recommendedName>
</protein>
<evidence type="ECO:0000256" key="4">
    <source>
        <dbReference type="ARBA" id="ARBA00022679"/>
    </source>
</evidence>
<gene>
    <name evidence="11" type="ORF">GCM10009416_19260</name>
</gene>
<dbReference type="EMBL" id="BAAAFZ010000022">
    <property type="protein sequence ID" value="GAA0580911.1"/>
    <property type="molecule type" value="Genomic_DNA"/>
</dbReference>
<keyword evidence="6 11" id="KW-0418">Kinase</keyword>
<evidence type="ECO:0000256" key="5">
    <source>
        <dbReference type="ARBA" id="ARBA00022741"/>
    </source>
</evidence>
<evidence type="ECO:0000256" key="7">
    <source>
        <dbReference type="ARBA" id="ARBA00022840"/>
    </source>
</evidence>
<dbReference type="CDD" id="cd18773">
    <property type="entry name" value="PDC1_HK_sensor"/>
    <property type="match status" value="1"/>
</dbReference>
<dbReference type="EC" id="2.7.13.3" evidence="2"/>
<evidence type="ECO:0000313" key="12">
    <source>
        <dbReference type="Proteomes" id="UP001501588"/>
    </source>
</evidence>
<dbReference type="RefSeq" id="WP_343895032.1">
    <property type="nucleotide sequence ID" value="NZ_BAAAFZ010000022.1"/>
</dbReference>
<evidence type="ECO:0000256" key="9">
    <source>
        <dbReference type="SAM" id="Phobius"/>
    </source>
</evidence>
<sequence>MSADVESVAAAPRPAQGQPAPCRASRSLREILILLVAAVALPLITLNVAAVSSGQARARARAEAELLERVRGLAHRLDAEFRVAQATLDGLGASAALAGGDLETFEGEMRTVSARNGGAPVTLVNRAGRVVLTTAWAPGERRVGVPAPEDARRVVASGKAEVSNLFAGTVTGRAAIGVGVPVPSPAGPPGHGLGLSFSRERLAAMLLQANPSAAEGEVGILADRTGRIVARTVNDAETAGLPGRPEVVARLHAAPEGLIRGLPTREGTPAVIAFARAPLSGYHAVLTMPEASFEAPLRAELRRALLGSALAVAVGLGLALALARTVIRAFGRVAAAGGDAAPTPASTGLREADRLLGALARAAAERRQATEGRMLLLREVDHRARNALAVALSLVRLTPRRDAAEFASAVEGRIAAMSRAHSLLAAESWRGVDLAALVGTELAPYADRVRAGGPPVRLAADAAQPVGMLLHELATNAAKHGALSAPRGRVELEWGLDDGDGALRLTWRERGGPAVARPARAGFGTRLLDTLAGRQLGATLARDWREEGLTATLNLPARHAAPA</sequence>
<dbReference type="Gene3D" id="3.30.450.20">
    <property type="entry name" value="PAS domain"/>
    <property type="match status" value="1"/>
</dbReference>
<proteinExistence type="predicted"/>
<keyword evidence="9" id="KW-0472">Membrane</keyword>
<dbReference type="Pfam" id="PF07536">
    <property type="entry name" value="HWE_HK"/>
    <property type="match status" value="1"/>
</dbReference>
<dbReference type="GO" id="GO:0016301">
    <property type="term" value="F:kinase activity"/>
    <property type="evidence" value="ECO:0007669"/>
    <property type="project" value="UniProtKB-KW"/>
</dbReference>
<dbReference type="SMART" id="SM00911">
    <property type="entry name" value="HWE_HK"/>
    <property type="match status" value="1"/>
</dbReference>
<feature type="region of interest" description="Disordered" evidence="8">
    <location>
        <begin position="1"/>
        <end position="21"/>
    </location>
</feature>
<dbReference type="Gene3D" id="3.30.565.10">
    <property type="entry name" value="Histidine kinase-like ATPase, C-terminal domain"/>
    <property type="match status" value="1"/>
</dbReference>
<feature type="transmembrane region" description="Helical" evidence="9">
    <location>
        <begin position="31"/>
        <end position="51"/>
    </location>
</feature>
<keyword evidence="5" id="KW-0547">Nucleotide-binding</keyword>
<feature type="transmembrane region" description="Helical" evidence="9">
    <location>
        <begin position="304"/>
        <end position="323"/>
    </location>
</feature>
<keyword evidence="3" id="KW-0597">Phosphoprotein</keyword>
<accession>A0ABN1F2R3</accession>
<keyword evidence="7" id="KW-0067">ATP-binding</keyword>
<dbReference type="InterPro" id="IPR011102">
    <property type="entry name" value="Sig_transdc_His_kinase_HWE"/>
</dbReference>
<feature type="domain" description="Signal transduction histidine kinase HWE region" evidence="10">
    <location>
        <begin position="379"/>
        <end position="455"/>
    </location>
</feature>
<evidence type="ECO:0000256" key="6">
    <source>
        <dbReference type="ARBA" id="ARBA00022777"/>
    </source>
</evidence>
<evidence type="ECO:0000256" key="8">
    <source>
        <dbReference type="SAM" id="MobiDB-lite"/>
    </source>
</evidence>
<dbReference type="PANTHER" id="PTHR41523">
    <property type="entry name" value="TWO-COMPONENT SYSTEM SENSOR PROTEIN"/>
    <property type="match status" value="1"/>
</dbReference>
<keyword evidence="9" id="KW-1133">Transmembrane helix</keyword>
<feature type="compositionally biased region" description="Low complexity" evidence="8">
    <location>
        <begin position="9"/>
        <end position="21"/>
    </location>
</feature>
<evidence type="ECO:0000313" key="11">
    <source>
        <dbReference type="EMBL" id="GAA0580911.1"/>
    </source>
</evidence>
<evidence type="ECO:0000256" key="3">
    <source>
        <dbReference type="ARBA" id="ARBA00022553"/>
    </source>
</evidence>